<reference evidence="1 2" key="1">
    <citation type="submission" date="2022-05" db="EMBL/GenBank/DDBJ databases">
        <authorList>
            <person name="Park J.-S."/>
        </authorList>
    </citation>
    <scope>NUCLEOTIDE SEQUENCE [LARGE SCALE GENOMIC DNA]</scope>
    <source>
        <strain evidence="1 2">2012CJ35-5</strain>
    </source>
</reference>
<keyword evidence="2" id="KW-1185">Reference proteome</keyword>
<sequence>MLYNLKKPIGALMALGIFVSSYGQDSQEIDYYNLFDKAVGIENTDLYQGEIYTEQYRTINENTQYFRSRDFLKGSLCYEGKCYYDLDLKYDVFSDEVLLKLITKAGGGTLKLFKDKLDSFTIDGVDYIKLDRSNADGLNLYGYYSIAYVSPRYTLYTKYTKKSFDRKDRSSLYYEFLDGPSEHVLLYQGKYHIVNTKKDNIMVFPELKKEIDKFYNLARRLRKTDSNGFQVGLLKRLDILLTQPINTSK</sequence>
<accession>A0ABT0PP90</accession>
<evidence type="ECO:0000313" key="2">
    <source>
        <dbReference type="Proteomes" id="UP001203607"/>
    </source>
</evidence>
<proteinExistence type="predicted"/>
<gene>
    <name evidence="1" type="ORF">M3P19_04220</name>
</gene>
<dbReference type="RefSeq" id="WP_249656380.1">
    <property type="nucleotide sequence ID" value="NZ_JAMFMA010000001.1"/>
</dbReference>
<dbReference type="EMBL" id="JAMFMA010000001">
    <property type="protein sequence ID" value="MCL6273199.1"/>
    <property type="molecule type" value="Genomic_DNA"/>
</dbReference>
<evidence type="ECO:0000313" key="1">
    <source>
        <dbReference type="EMBL" id="MCL6273199.1"/>
    </source>
</evidence>
<organism evidence="1 2">
    <name type="scientific">Flagellimonas spongiicola</name>
    <dbReference type="NCBI Taxonomy" id="2942208"/>
    <lineage>
        <taxon>Bacteria</taxon>
        <taxon>Pseudomonadati</taxon>
        <taxon>Bacteroidota</taxon>
        <taxon>Flavobacteriia</taxon>
        <taxon>Flavobacteriales</taxon>
        <taxon>Flavobacteriaceae</taxon>
        <taxon>Flagellimonas</taxon>
    </lineage>
</organism>
<protein>
    <submittedName>
        <fullName evidence="1">Uncharacterized protein</fullName>
    </submittedName>
</protein>
<name>A0ABT0PP90_9FLAO</name>
<dbReference type="Proteomes" id="UP001203607">
    <property type="component" value="Unassembled WGS sequence"/>
</dbReference>
<comment type="caution">
    <text evidence="1">The sequence shown here is derived from an EMBL/GenBank/DDBJ whole genome shotgun (WGS) entry which is preliminary data.</text>
</comment>